<dbReference type="Proteomes" id="UP000016927">
    <property type="component" value="Unassembled WGS sequence"/>
</dbReference>
<keyword evidence="2" id="KW-1185">Reference proteome</keyword>
<gene>
    <name evidence="1" type="ORF">NBO_29g0025</name>
</gene>
<evidence type="ECO:0000313" key="2">
    <source>
        <dbReference type="Proteomes" id="UP000016927"/>
    </source>
</evidence>
<dbReference type="OrthoDB" id="2190904at2759"/>
<evidence type="ECO:0000313" key="1">
    <source>
        <dbReference type="EMBL" id="EOB14343.1"/>
    </source>
</evidence>
<protein>
    <submittedName>
        <fullName evidence="1">Uncharacterized protein</fullName>
    </submittedName>
</protein>
<dbReference type="HOGENOM" id="CLU_091430_0_0_1"/>
<dbReference type="OMA" id="CIFHIET"/>
<accession>R0MNA4</accession>
<name>R0MNA4_NOSB1</name>
<reference evidence="1 2" key="1">
    <citation type="journal article" date="2013" name="BMC Genomics">
        <title>Comparative genomics of parasitic silkworm microsporidia reveal an association between genome expansion and host adaptation.</title>
        <authorList>
            <person name="Pan G."/>
            <person name="Xu J."/>
            <person name="Li T."/>
            <person name="Xia Q."/>
            <person name="Liu S.L."/>
            <person name="Zhang G."/>
            <person name="Li S."/>
            <person name="Li C."/>
            <person name="Liu H."/>
            <person name="Yang L."/>
            <person name="Liu T."/>
            <person name="Zhang X."/>
            <person name="Wu Z."/>
            <person name="Fan W."/>
            <person name="Dang X."/>
            <person name="Xiang H."/>
            <person name="Tao M."/>
            <person name="Li Y."/>
            <person name="Hu J."/>
            <person name="Li Z."/>
            <person name="Lin L."/>
            <person name="Luo J."/>
            <person name="Geng L."/>
            <person name="Wang L."/>
            <person name="Long M."/>
            <person name="Wan Y."/>
            <person name="He N."/>
            <person name="Zhang Z."/>
            <person name="Lu C."/>
            <person name="Keeling P.J."/>
            <person name="Wang J."/>
            <person name="Xiang Z."/>
            <person name="Zhou Z."/>
        </authorList>
    </citation>
    <scope>NUCLEOTIDE SEQUENCE [LARGE SCALE GENOMIC DNA]</scope>
    <source>
        <strain evidence="2">CQ1 / CVCC 102059</strain>
    </source>
</reference>
<sequence length="266" mass="31394">MNFKIVNELINNKNGKDLAKLFNFGVDLSGVKTSKIYSPFEDLFKKQQLFFEIRTYENAEEVVKSAFYVLDEGDYTYYLAKKVIMNCLSFIYNENEYKNKETLAKTLANFTKVSNDIRYYAFNVLSQLYFEMSKFELLENLLLVSSNTRQRKLDFYVYNLYKGITLFYLDRFKESFISLSIAFKSKRLKAFCVFPYFLCAMLNGKIVKKEVLIKYNCESLAPLSLNLKHGKFKQISFELKDLSSNLIEFYIFRSCYTYLPLIALEI</sequence>
<dbReference type="EMBL" id="KB908937">
    <property type="protein sequence ID" value="EOB14343.1"/>
    <property type="molecule type" value="Genomic_DNA"/>
</dbReference>
<dbReference type="STRING" id="578461.R0MNA4"/>
<dbReference type="VEuPathDB" id="MicrosporidiaDB:NBO_29g0025"/>
<proteinExistence type="predicted"/>
<organism evidence="1 2">
    <name type="scientific">Nosema bombycis (strain CQ1 / CVCC 102059)</name>
    <name type="common">Microsporidian parasite</name>
    <name type="synonym">Pebrine of silkworm</name>
    <dbReference type="NCBI Taxonomy" id="578461"/>
    <lineage>
        <taxon>Eukaryota</taxon>
        <taxon>Fungi</taxon>
        <taxon>Fungi incertae sedis</taxon>
        <taxon>Microsporidia</taxon>
        <taxon>Nosematidae</taxon>
        <taxon>Nosema</taxon>
    </lineage>
</organism>
<dbReference type="AlphaFoldDB" id="R0MNA4"/>